<reference evidence="3" key="1">
    <citation type="submission" date="2018-02" db="EMBL/GenBank/DDBJ databases">
        <title>Rhizophora mucronata_Transcriptome.</title>
        <authorList>
            <person name="Meera S.P."/>
            <person name="Sreeshan A."/>
            <person name="Augustine A."/>
        </authorList>
    </citation>
    <scope>NUCLEOTIDE SEQUENCE</scope>
    <source>
        <tissue evidence="3">Leaf</tissue>
    </source>
</reference>
<feature type="compositionally biased region" description="Basic and acidic residues" evidence="1">
    <location>
        <begin position="1"/>
        <end position="11"/>
    </location>
</feature>
<accession>A0A2P2NYA1</accession>
<feature type="transmembrane region" description="Helical" evidence="2">
    <location>
        <begin position="84"/>
        <end position="109"/>
    </location>
</feature>
<organism evidence="3">
    <name type="scientific">Rhizophora mucronata</name>
    <name type="common">Asiatic mangrove</name>
    <dbReference type="NCBI Taxonomy" id="61149"/>
    <lineage>
        <taxon>Eukaryota</taxon>
        <taxon>Viridiplantae</taxon>
        <taxon>Streptophyta</taxon>
        <taxon>Embryophyta</taxon>
        <taxon>Tracheophyta</taxon>
        <taxon>Spermatophyta</taxon>
        <taxon>Magnoliopsida</taxon>
        <taxon>eudicotyledons</taxon>
        <taxon>Gunneridae</taxon>
        <taxon>Pentapetalae</taxon>
        <taxon>rosids</taxon>
        <taxon>fabids</taxon>
        <taxon>Malpighiales</taxon>
        <taxon>Rhizophoraceae</taxon>
        <taxon>Rhizophora</taxon>
    </lineage>
</organism>
<feature type="region of interest" description="Disordered" evidence="1">
    <location>
        <begin position="1"/>
        <end position="21"/>
    </location>
</feature>
<proteinExistence type="predicted"/>
<evidence type="ECO:0000256" key="1">
    <source>
        <dbReference type="SAM" id="MobiDB-lite"/>
    </source>
</evidence>
<keyword evidence="2" id="KW-0472">Membrane</keyword>
<name>A0A2P2NYA1_RHIMU</name>
<dbReference type="PANTHER" id="PTHR46616:SF1">
    <property type="entry name" value="TRANSCRIPTION FACTOR C2H2 FAMILY-RELATED"/>
    <property type="match status" value="1"/>
</dbReference>
<dbReference type="AlphaFoldDB" id="A0A2P2NYA1"/>
<dbReference type="EMBL" id="GGEC01066939">
    <property type="protein sequence ID" value="MBX47423.1"/>
    <property type="molecule type" value="Transcribed_RNA"/>
</dbReference>
<feature type="region of interest" description="Disordered" evidence="1">
    <location>
        <begin position="37"/>
        <end position="60"/>
    </location>
</feature>
<dbReference type="PANTHER" id="PTHR46616">
    <property type="entry name" value="UBIQUITIN-PROTEIN LIGASE"/>
    <property type="match status" value="1"/>
</dbReference>
<keyword evidence="2" id="KW-1133">Transmembrane helix</keyword>
<sequence>MIERLNGDRAKFGSSSSSSCVDNRPICWPKCNLITGDQDGNRVDRRNRVDDDGGDSTSRERRQQQQYFCLHNYMDFFIHFTSKFPFVIVFLLVLFLAIPVSAVVLVLYLLVTVMFAVPSFLVLYFACPTLARLVREIIS</sequence>
<evidence type="ECO:0000313" key="3">
    <source>
        <dbReference type="EMBL" id="MBX47423.1"/>
    </source>
</evidence>
<protein>
    <submittedName>
        <fullName evidence="3">Uncharacterized protein LOC101500598</fullName>
    </submittedName>
</protein>
<feature type="compositionally biased region" description="Basic and acidic residues" evidence="1">
    <location>
        <begin position="39"/>
        <end position="60"/>
    </location>
</feature>
<evidence type="ECO:0000256" key="2">
    <source>
        <dbReference type="SAM" id="Phobius"/>
    </source>
</evidence>
<keyword evidence="2" id="KW-0812">Transmembrane</keyword>